<evidence type="ECO:0000313" key="2">
    <source>
        <dbReference type="Proteomes" id="UP001293254"/>
    </source>
</evidence>
<accession>A0AAE1XKQ4</accession>
<protein>
    <submittedName>
        <fullName evidence="1">Uncharacterized protein</fullName>
    </submittedName>
</protein>
<gene>
    <name evidence="1" type="ORF">Salat_2788300</name>
</gene>
<dbReference type="AlphaFoldDB" id="A0AAE1XKQ4"/>
<comment type="caution">
    <text evidence="1">The sequence shown here is derived from an EMBL/GenBank/DDBJ whole genome shotgun (WGS) entry which is preliminary data.</text>
</comment>
<organism evidence="1 2">
    <name type="scientific">Sesamum alatum</name>
    <dbReference type="NCBI Taxonomy" id="300844"/>
    <lineage>
        <taxon>Eukaryota</taxon>
        <taxon>Viridiplantae</taxon>
        <taxon>Streptophyta</taxon>
        <taxon>Embryophyta</taxon>
        <taxon>Tracheophyta</taxon>
        <taxon>Spermatophyta</taxon>
        <taxon>Magnoliopsida</taxon>
        <taxon>eudicotyledons</taxon>
        <taxon>Gunneridae</taxon>
        <taxon>Pentapetalae</taxon>
        <taxon>asterids</taxon>
        <taxon>lamiids</taxon>
        <taxon>Lamiales</taxon>
        <taxon>Pedaliaceae</taxon>
        <taxon>Sesamum</taxon>
    </lineage>
</organism>
<reference evidence="1" key="2">
    <citation type="journal article" date="2024" name="Plant">
        <title>Genomic evolution and insights into agronomic trait innovations of Sesamum species.</title>
        <authorList>
            <person name="Miao H."/>
            <person name="Wang L."/>
            <person name="Qu L."/>
            <person name="Liu H."/>
            <person name="Sun Y."/>
            <person name="Le M."/>
            <person name="Wang Q."/>
            <person name="Wei S."/>
            <person name="Zheng Y."/>
            <person name="Lin W."/>
            <person name="Duan Y."/>
            <person name="Cao H."/>
            <person name="Xiong S."/>
            <person name="Wang X."/>
            <person name="Wei L."/>
            <person name="Li C."/>
            <person name="Ma Q."/>
            <person name="Ju M."/>
            <person name="Zhao R."/>
            <person name="Li G."/>
            <person name="Mu C."/>
            <person name="Tian Q."/>
            <person name="Mei H."/>
            <person name="Zhang T."/>
            <person name="Gao T."/>
            <person name="Zhang H."/>
        </authorList>
    </citation>
    <scope>NUCLEOTIDE SEQUENCE</scope>
    <source>
        <strain evidence="1">3651</strain>
    </source>
</reference>
<dbReference type="Proteomes" id="UP001293254">
    <property type="component" value="Unassembled WGS sequence"/>
</dbReference>
<name>A0AAE1XKQ4_9LAMI</name>
<sequence length="114" mass="12602">MVWELGNNVNVWADGRSSSATATPMASYHHAMVHEIHVLLVDHESDGLVNTVKLLELCQYRVTFVELASAAISMLLSGKTKIRCCNGKHQLPRSARLQITSTCCRLGAYQLFVS</sequence>
<dbReference type="EMBL" id="JACGWO010000012">
    <property type="protein sequence ID" value="KAK4413755.1"/>
    <property type="molecule type" value="Genomic_DNA"/>
</dbReference>
<evidence type="ECO:0000313" key="1">
    <source>
        <dbReference type="EMBL" id="KAK4413755.1"/>
    </source>
</evidence>
<proteinExistence type="predicted"/>
<reference evidence="1" key="1">
    <citation type="submission" date="2020-06" db="EMBL/GenBank/DDBJ databases">
        <authorList>
            <person name="Li T."/>
            <person name="Hu X."/>
            <person name="Zhang T."/>
            <person name="Song X."/>
            <person name="Zhang H."/>
            <person name="Dai N."/>
            <person name="Sheng W."/>
            <person name="Hou X."/>
            <person name="Wei L."/>
        </authorList>
    </citation>
    <scope>NUCLEOTIDE SEQUENCE</scope>
    <source>
        <strain evidence="1">3651</strain>
        <tissue evidence="1">Leaf</tissue>
    </source>
</reference>
<keyword evidence="2" id="KW-1185">Reference proteome</keyword>